<organism evidence="2 3">
    <name type="scientific">Aspergillus fumigatus</name>
    <name type="common">Neosartorya fumigata</name>
    <dbReference type="NCBI Taxonomy" id="746128"/>
    <lineage>
        <taxon>Eukaryota</taxon>
        <taxon>Fungi</taxon>
        <taxon>Dikarya</taxon>
        <taxon>Ascomycota</taxon>
        <taxon>Pezizomycotina</taxon>
        <taxon>Eurotiomycetes</taxon>
        <taxon>Eurotiomycetidae</taxon>
        <taxon>Eurotiales</taxon>
        <taxon>Aspergillaceae</taxon>
        <taxon>Aspergillus</taxon>
        <taxon>Aspergillus subgen. Fumigati</taxon>
    </lineage>
</organism>
<accession>A0A9P8SPM6</accession>
<gene>
    <name evidence="2" type="ORF">KXV57_003848</name>
</gene>
<comment type="caution">
    <text evidence="2">The sequence shown here is derived from an EMBL/GenBank/DDBJ whole genome shotgun (WGS) entry which is preliminary data.</text>
</comment>
<feature type="region of interest" description="Disordered" evidence="1">
    <location>
        <begin position="14"/>
        <end position="53"/>
    </location>
</feature>
<evidence type="ECO:0000313" key="2">
    <source>
        <dbReference type="EMBL" id="KAH1892503.1"/>
    </source>
</evidence>
<evidence type="ECO:0000256" key="1">
    <source>
        <dbReference type="SAM" id="MobiDB-lite"/>
    </source>
</evidence>
<dbReference type="AlphaFoldDB" id="A0A9P8SPM6"/>
<dbReference type="Proteomes" id="UP000813423">
    <property type="component" value="Unassembled WGS sequence"/>
</dbReference>
<proteinExistence type="predicted"/>
<reference evidence="2" key="1">
    <citation type="submission" date="2021-08" db="EMBL/GenBank/DDBJ databases">
        <title>Global Aspergillus fumigatus from environmental and clinical sources.</title>
        <authorList>
            <person name="Barber A."/>
            <person name="Sae-Ong T."/>
        </authorList>
    </citation>
    <scope>NUCLEOTIDE SEQUENCE</scope>
    <source>
        <strain evidence="2">NRZ-2016-071</strain>
    </source>
</reference>
<name>A0A9P8SPM6_ASPFM</name>
<dbReference type="EMBL" id="JAIBSC010000236">
    <property type="protein sequence ID" value="KAH1892503.1"/>
    <property type="molecule type" value="Genomic_DNA"/>
</dbReference>
<protein>
    <submittedName>
        <fullName evidence="2">Uncharacterized protein</fullName>
    </submittedName>
</protein>
<evidence type="ECO:0000313" key="3">
    <source>
        <dbReference type="Proteomes" id="UP000813423"/>
    </source>
</evidence>
<sequence length="141" mass="16342">MTDSLFIYDASQSGETWDDDSRYAPTPGDFGRSTGYSLSPSPHRTMPQPPQDRLGFLPLAEWERGGEYDQQPPRYVCYTVKWKLLLNNKPEKYLQADLDNMVQTKRKPNQRVRPESTTIKVEVNDRKQCPLEQFDNGTKIK</sequence>